<sequence length="241" mass="26766">MSNEENITIEEEMLAEVEPQKPSRILMVVTNVCKFNDKQETPTGVWFEEFAVPYNEFIKNGFEVKVATLTGEIAPIDPASENLFEDIIWNDAKKALNNTDALDTIDYNKFDAIVLPGGHGPMFDLAKSETLGKIITQFNKEGKLIAAICHGPAGFLPAKSDGIPFVSGRKLTSFTNEEERVYKKDELTPFFLQDALIDEGADFIEDEPGAVNIIKDGNLITGQNFQSAKNFAKAVVEYLSY</sequence>
<comment type="similarity">
    <text evidence="3">Belongs to the peptidase C56 family. HSP31-like subfamily.</text>
</comment>
<evidence type="ECO:0000256" key="3">
    <source>
        <dbReference type="ARBA" id="ARBA00038493"/>
    </source>
</evidence>
<dbReference type="AlphaFoldDB" id="A0A9D1FWS0"/>
<evidence type="ECO:0000259" key="4">
    <source>
        <dbReference type="Pfam" id="PF01965"/>
    </source>
</evidence>
<keyword evidence="5" id="KW-0315">Glutamine amidotransferase</keyword>
<dbReference type="EMBL" id="DVJO01000132">
    <property type="protein sequence ID" value="HIS83149.1"/>
    <property type="molecule type" value="Genomic_DNA"/>
</dbReference>
<evidence type="ECO:0000256" key="1">
    <source>
        <dbReference type="ARBA" id="ARBA00023016"/>
    </source>
</evidence>
<proteinExistence type="inferred from homology"/>
<reference evidence="5" key="1">
    <citation type="submission" date="2020-10" db="EMBL/GenBank/DDBJ databases">
        <authorList>
            <person name="Gilroy R."/>
        </authorList>
    </citation>
    <scope>NUCLEOTIDE SEQUENCE</scope>
    <source>
        <strain evidence="5">CHK152-2994</strain>
    </source>
</reference>
<dbReference type="GO" id="GO:0005737">
    <property type="term" value="C:cytoplasm"/>
    <property type="evidence" value="ECO:0007669"/>
    <property type="project" value="TreeGrafter"/>
</dbReference>
<organism evidence="5 6">
    <name type="scientific">Candidatus Scatenecus faecavium</name>
    <dbReference type="NCBI Taxonomy" id="2840915"/>
    <lineage>
        <taxon>Bacteria</taxon>
        <taxon>Candidatus Scatenecus</taxon>
    </lineage>
</organism>
<keyword evidence="1" id="KW-0346">Stress response</keyword>
<dbReference type="GO" id="GO:0019243">
    <property type="term" value="P:methylglyoxal catabolic process to D-lactate via S-lactoyl-glutathione"/>
    <property type="evidence" value="ECO:0007669"/>
    <property type="project" value="TreeGrafter"/>
</dbReference>
<dbReference type="Pfam" id="PF01965">
    <property type="entry name" value="DJ-1_PfpI"/>
    <property type="match status" value="1"/>
</dbReference>
<dbReference type="PANTHER" id="PTHR48094">
    <property type="entry name" value="PROTEIN/NUCLEIC ACID DEGLYCASE DJ-1-RELATED"/>
    <property type="match status" value="1"/>
</dbReference>
<comment type="caution">
    <text evidence="5">The sequence shown here is derived from an EMBL/GenBank/DDBJ whole genome shotgun (WGS) entry which is preliminary data.</text>
</comment>
<name>A0A9D1FWS0_9BACT</name>
<dbReference type="CDD" id="cd03141">
    <property type="entry name" value="GATase1_Hsp31_like"/>
    <property type="match status" value="1"/>
</dbReference>
<reference evidence="5" key="2">
    <citation type="journal article" date="2021" name="PeerJ">
        <title>Extensive microbial diversity within the chicken gut microbiome revealed by metagenomics and culture.</title>
        <authorList>
            <person name="Gilroy R."/>
            <person name="Ravi A."/>
            <person name="Getino M."/>
            <person name="Pursley I."/>
            <person name="Horton D.L."/>
            <person name="Alikhan N.F."/>
            <person name="Baker D."/>
            <person name="Gharbi K."/>
            <person name="Hall N."/>
            <person name="Watson M."/>
            <person name="Adriaenssens E.M."/>
            <person name="Foster-Nyarko E."/>
            <person name="Jarju S."/>
            <person name="Secka A."/>
            <person name="Antonio M."/>
            <person name="Oren A."/>
            <person name="Chaudhuri R.R."/>
            <person name="La Ragione R."/>
            <person name="Hildebrand F."/>
            <person name="Pallen M.J."/>
        </authorList>
    </citation>
    <scope>NUCLEOTIDE SEQUENCE</scope>
    <source>
        <strain evidence="5">CHK152-2994</strain>
    </source>
</reference>
<feature type="domain" description="DJ-1/PfpI" evidence="4">
    <location>
        <begin position="49"/>
        <end position="237"/>
    </location>
</feature>
<accession>A0A9D1FWS0</accession>
<evidence type="ECO:0000256" key="2">
    <source>
        <dbReference type="ARBA" id="ARBA00023239"/>
    </source>
</evidence>
<dbReference type="InterPro" id="IPR029062">
    <property type="entry name" value="Class_I_gatase-like"/>
</dbReference>
<gene>
    <name evidence="5" type="ORF">IAD41_06055</name>
</gene>
<protein>
    <submittedName>
        <fullName evidence="5">Type 1 glutamine amidotransferase domain-containing protein</fullName>
    </submittedName>
</protein>
<evidence type="ECO:0000313" key="6">
    <source>
        <dbReference type="Proteomes" id="UP000824139"/>
    </source>
</evidence>
<dbReference type="InterPro" id="IPR002818">
    <property type="entry name" value="DJ-1/PfpI"/>
</dbReference>
<dbReference type="GO" id="GO:0019172">
    <property type="term" value="F:glyoxalase III activity"/>
    <property type="evidence" value="ECO:0007669"/>
    <property type="project" value="TreeGrafter"/>
</dbReference>
<dbReference type="Gene3D" id="3.40.50.880">
    <property type="match status" value="1"/>
</dbReference>
<keyword evidence="2" id="KW-0456">Lyase</keyword>
<dbReference type="PANTHER" id="PTHR48094:SF11">
    <property type="entry name" value="GLUTATHIONE-INDEPENDENT GLYOXALASE HSP31-RELATED"/>
    <property type="match status" value="1"/>
</dbReference>
<dbReference type="Proteomes" id="UP000824139">
    <property type="component" value="Unassembled WGS sequence"/>
</dbReference>
<dbReference type="InterPro" id="IPR050325">
    <property type="entry name" value="Prot/Nucl_acid_deglycase"/>
</dbReference>
<evidence type="ECO:0000313" key="5">
    <source>
        <dbReference type="EMBL" id="HIS83149.1"/>
    </source>
</evidence>
<dbReference type="SUPFAM" id="SSF52317">
    <property type="entry name" value="Class I glutamine amidotransferase-like"/>
    <property type="match status" value="1"/>
</dbReference>